<evidence type="ECO:0000313" key="4">
    <source>
        <dbReference type="Proteomes" id="UP000800035"/>
    </source>
</evidence>
<dbReference type="SMART" id="SM00271">
    <property type="entry name" value="DnaJ"/>
    <property type="match status" value="1"/>
</dbReference>
<dbReference type="AlphaFoldDB" id="A0A6A5U9C7"/>
<dbReference type="Pfam" id="PF00226">
    <property type="entry name" value="DnaJ"/>
    <property type="match status" value="1"/>
</dbReference>
<dbReference type="Proteomes" id="UP000800035">
    <property type="component" value="Unassembled WGS sequence"/>
</dbReference>
<dbReference type="SUPFAM" id="SSF46565">
    <property type="entry name" value="Chaperone J-domain"/>
    <property type="match status" value="1"/>
</dbReference>
<dbReference type="InterPro" id="IPR036869">
    <property type="entry name" value="J_dom_sf"/>
</dbReference>
<evidence type="ECO:0000259" key="2">
    <source>
        <dbReference type="PROSITE" id="PS50076"/>
    </source>
</evidence>
<dbReference type="EMBL" id="ML976983">
    <property type="protein sequence ID" value="KAF1960432.1"/>
    <property type="molecule type" value="Genomic_DNA"/>
</dbReference>
<feature type="region of interest" description="Disordered" evidence="1">
    <location>
        <begin position="76"/>
        <end position="117"/>
    </location>
</feature>
<keyword evidence="4" id="KW-1185">Reference proteome</keyword>
<protein>
    <submittedName>
        <fullName evidence="3">DnaJ-domain-containing protein</fullName>
    </submittedName>
</protein>
<dbReference type="InterPro" id="IPR050817">
    <property type="entry name" value="DjlA_DnaK_co-chaperone"/>
</dbReference>
<feature type="domain" description="J" evidence="2">
    <location>
        <begin position="8"/>
        <end position="78"/>
    </location>
</feature>
<proteinExistence type="predicted"/>
<evidence type="ECO:0000256" key="1">
    <source>
        <dbReference type="SAM" id="MobiDB-lite"/>
    </source>
</evidence>
<organism evidence="3 4">
    <name type="scientific">Byssothecium circinans</name>
    <dbReference type="NCBI Taxonomy" id="147558"/>
    <lineage>
        <taxon>Eukaryota</taxon>
        <taxon>Fungi</taxon>
        <taxon>Dikarya</taxon>
        <taxon>Ascomycota</taxon>
        <taxon>Pezizomycotina</taxon>
        <taxon>Dothideomycetes</taxon>
        <taxon>Pleosporomycetidae</taxon>
        <taxon>Pleosporales</taxon>
        <taxon>Massarineae</taxon>
        <taxon>Massarinaceae</taxon>
        <taxon>Byssothecium</taxon>
    </lineage>
</organism>
<accession>A0A6A5U9C7</accession>
<evidence type="ECO:0000313" key="3">
    <source>
        <dbReference type="EMBL" id="KAF1960432.1"/>
    </source>
</evidence>
<dbReference type="PANTHER" id="PTHR24074">
    <property type="entry name" value="CO-CHAPERONE PROTEIN DJLA"/>
    <property type="match status" value="1"/>
</dbReference>
<dbReference type="InterPro" id="IPR001623">
    <property type="entry name" value="DnaJ_domain"/>
</dbReference>
<feature type="compositionally biased region" description="Polar residues" evidence="1">
    <location>
        <begin position="96"/>
        <end position="111"/>
    </location>
</feature>
<dbReference type="PRINTS" id="PR00625">
    <property type="entry name" value="JDOMAIN"/>
</dbReference>
<gene>
    <name evidence="3" type="ORF">CC80DRAFT_466261</name>
</gene>
<name>A0A6A5U9C7_9PLEO</name>
<reference evidence="3" key="1">
    <citation type="journal article" date="2020" name="Stud. Mycol.">
        <title>101 Dothideomycetes genomes: a test case for predicting lifestyles and emergence of pathogens.</title>
        <authorList>
            <person name="Haridas S."/>
            <person name="Albert R."/>
            <person name="Binder M."/>
            <person name="Bloem J."/>
            <person name="Labutti K."/>
            <person name="Salamov A."/>
            <person name="Andreopoulos B."/>
            <person name="Baker S."/>
            <person name="Barry K."/>
            <person name="Bills G."/>
            <person name="Bluhm B."/>
            <person name="Cannon C."/>
            <person name="Castanera R."/>
            <person name="Culley D."/>
            <person name="Daum C."/>
            <person name="Ezra D."/>
            <person name="Gonzalez J."/>
            <person name="Henrissat B."/>
            <person name="Kuo A."/>
            <person name="Liang C."/>
            <person name="Lipzen A."/>
            <person name="Lutzoni F."/>
            <person name="Magnuson J."/>
            <person name="Mondo S."/>
            <person name="Nolan M."/>
            <person name="Ohm R."/>
            <person name="Pangilinan J."/>
            <person name="Park H.-J."/>
            <person name="Ramirez L."/>
            <person name="Alfaro M."/>
            <person name="Sun H."/>
            <person name="Tritt A."/>
            <person name="Yoshinaga Y."/>
            <person name="Zwiers L.-H."/>
            <person name="Turgeon B."/>
            <person name="Goodwin S."/>
            <person name="Spatafora J."/>
            <person name="Crous P."/>
            <person name="Grigoriev I."/>
        </authorList>
    </citation>
    <scope>NUCLEOTIDE SEQUENCE</scope>
    <source>
        <strain evidence="3">CBS 675.92</strain>
    </source>
</reference>
<sequence length="330" mass="37190">MVRSTVQTHYTILELQSSCTLEEIKRAYKKIQLRHHPDKTGALPPGERVASETISKAAYVAYEVLTDARTRCEYDKSLQNSSSKPSRKQQRADSPASASDANKNTSSNPNADSDDEIPVSVEAQYRYMLTCTGTVIDISISTWRLSLNLSAKFRFLNDVTERSNSQEGFETISFEMGIDRDRSSYEYRQQTLNELTIKVASFPSHLRITGLKTLFRGCWTRTPTLTLTIYTSPRTIPTSPAPGNWDFGFDFDLSTRVHAPYCGTCMVFGMEEPLDYMSTYVGHDSPDCELKRDGVVKAEVFADMDGERVMKIVYGGVVLWRVAAVGYRLR</sequence>
<dbReference type="PROSITE" id="PS50076">
    <property type="entry name" value="DNAJ_2"/>
    <property type="match status" value="1"/>
</dbReference>
<dbReference type="OrthoDB" id="445556at2759"/>
<dbReference type="CDD" id="cd06257">
    <property type="entry name" value="DnaJ"/>
    <property type="match status" value="1"/>
</dbReference>
<dbReference type="Gene3D" id="1.10.287.110">
    <property type="entry name" value="DnaJ domain"/>
    <property type="match status" value="1"/>
</dbReference>